<dbReference type="InterPro" id="IPR046824">
    <property type="entry name" value="Mss51-like_C"/>
</dbReference>
<dbReference type="PANTHER" id="PTHR28069:SF1">
    <property type="entry name" value="PROTEIN MSS51, MITOCHONDRIAL"/>
    <property type="match status" value="1"/>
</dbReference>
<evidence type="ECO:0000313" key="3">
    <source>
        <dbReference type="Proteomes" id="UP001295423"/>
    </source>
</evidence>
<name>A0AAD2G9U9_9STRA</name>
<evidence type="ECO:0000313" key="2">
    <source>
        <dbReference type="EMBL" id="CAJ1966819.1"/>
    </source>
</evidence>
<dbReference type="AlphaFoldDB" id="A0AAD2G9U9"/>
<evidence type="ECO:0000259" key="1">
    <source>
        <dbReference type="Pfam" id="PF20179"/>
    </source>
</evidence>
<reference evidence="2" key="1">
    <citation type="submission" date="2023-08" db="EMBL/GenBank/DDBJ databases">
        <authorList>
            <person name="Audoor S."/>
            <person name="Bilcke G."/>
        </authorList>
    </citation>
    <scope>NUCLEOTIDE SEQUENCE</scope>
</reference>
<dbReference type="EMBL" id="CAKOGP040002313">
    <property type="protein sequence ID" value="CAJ1966819.1"/>
    <property type="molecule type" value="Genomic_DNA"/>
</dbReference>
<keyword evidence="3" id="KW-1185">Reference proteome</keyword>
<sequence>MKLVAWPASRSSTPHLRRILGGRRRYYRDSSLQWAETNPETAQQSLQPPGWNVPADVNDQSPIYSIEDYLKFREWRLPSKNDGRENALSLISHVLSTPLTIASFYNRALHELDAPIRLCCVGARAEATLPNEYWKEFLIFSSSLPNNETKNVDLMTDFVGPDICPRTPDTEISWNSSTTKLHWHYKGFLHDLDESETWDTYVLMNPGIGHDKLKHGWKPTLDRILRSGRPVLLTAHSEKDSDRDTALLKQSYHLDVHYEENPFASRVQYEDPFDQNHFVRPNHFMTMIK</sequence>
<proteinExistence type="predicted"/>
<gene>
    <name evidence="2" type="ORF">CYCCA115_LOCUS22402</name>
</gene>
<feature type="domain" description="Mitochondrial splicing suppressor 51-like C-terminal" evidence="1">
    <location>
        <begin position="98"/>
        <end position="272"/>
    </location>
</feature>
<protein>
    <recommendedName>
        <fullName evidence="1">Mitochondrial splicing suppressor 51-like C-terminal domain-containing protein</fullName>
    </recommendedName>
</protein>
<dbReference type="PANTHER" id="PTHR28069">
    <property type="entry name" value="GH20023P"/>
    <property type="match status" value="1"/>
</dbReference>
<accession>A0AAD2G9U9</accession>
<organism evidence="2 3">
    <name type="scientific">Cylindrotheca closterium</name>
    <dbReference type="NCBI Taxonomy" id="2856"/>
    <lineage>
        <taxon>Eukaryota</taxon>
        <taxon>Sar</taxon>
        <taxon>Stramenopiles</taxon>
        <taxon>Ochrophyta</taxon>
        <taxon>Bacillariophyta</taxon>
        <taxon>Bacillariophyceae</taxon>
        <taxon>Bacillariophycidae</taxon>
        <taxon>Bacillariales</taxon>
        <taxon>Bacillariaceae</taxon>
        <taxon>Cylindrotheca</taxon>
    </lineage>
</organism>
<dbReference type="Pfam" id="PF20179">
    <property type="entry name" value="MSS51_C"/>
    <property type="match status" value="1"/>
</dbReference>
<dbReference type="Proteomes" id="UP001295423">
    <property type="component" value="Unassembled WGS sequence"/>
</dbReference>
<comment type="caution">
    <text evidence="2">The sequence shown here is derived from an EMBL/GenBank/DDBJ whole genome shotgun (WGS) entry which is preliminary data.</text>
</comment>